<dbReference type="Pfam" id="PF03732">
    <property type="entry name" value="Retrotrans_gag"/>
    <property type="match status" value="1"/>
</dbReference>
<evidence type="ECO:0000313" key="2">
    <source>
        <dbReference type="EMBL" id="SPC80070.1"/>
    </source>
</evidence>
<evidence type="ECO:0000259" key="1">
    <source>
        <dbReference type="PROSITE" id="PS50174"/>
    </source>
</evidence>
<gene>
    <name evidence="2" type="ORF">FSB_LOCUS7952</name>
</gene>
<reference evidence="2" key="1">
    <citation type="submission" date="2018-02" db="EMBL/GenBank/DDBJ databases">
        <authorList>
            <person name="Cohen D.B."/>
            <person name="Kent A.D."/>
        </authorList>
    </citation>
    <scope>NUCLEOTIDE SEQUENCE</scope>
</reference>
<dbReference type="PANTHER" id="PTHR32108:SF9">
    <property type="entry name" value="REVERSE TRANSCRIPTASE RNASE H-LIKE DOMAIN-CONTAINING PROTEIN"/>
    <property type="match status" value="1"/>
</dbReference>
<protein>
    <recommendedName>
        <fullName evidence="1">G-patch domain-containing protein</fullName>
    </recommendedName>
</protein>
<sequence length="532" mass="60707">MSWFPTMEVPHKFKAPDFEKYNETSDSMIHLLMYCRKMTRYAGNEHLLIQTFQDTLTGQATIWFSSLKKMTHWKELADVFLAQYGHNVHSALDHFDLQRMEKKSGESFRDYAQCWREELLCQYRSTELVQARGAENELIYLSRGTGISAAASPSHSLPNFDRKELDFTNNIKIVLKHQVQDLLDHGILKFEGILNIKTNPLPNHPKGSVSAILVEEDDHIDLNTIQVPWKKLFYALKAHGYLSPIEACYERPSVSNVTIQLPRPFVYKDYRQVPWNYNMKIVTTRGIVHKVEEAEVDNLSSGLGGITRSGKCYTSEELEKRRKELGTAVKDPLKKKITKGEYSEIDQQDACAHFSIVALVSFRKEPISIYNDPIVPYIDGNIAPEASFHNFEFVSVFHKVVAVKLELPKVVMAVSREFIRLGFQPGQGLGSSNQGIPVMIALKENKDVYGLGYILTHKDRQQAFETRILKTLARAKGGKMPKKNIVIPHIRTTFPAPAMVIHPDEIMKLEDEEEEELILLFAEDFGVNAATY</sequence>
<dbReference type="PROSITE" id="PS50174">
    <property type="entry name" value="G_PATCH"/>
    <property type="match status" value="1"/>
</dbReference>
<dbReference type="InterPro" id="IPR005162">
    <property type="entry name" value="Retrotrans_gag_dom"/>
</dbReference>
<accession>A0A2N9EZ94</accession>
<feature type="domain" description="G-patch" evidence="1">
    <location>
        <begin position="420"/>
        <end position="456"/>
    </location>
</feature>
<dbReference type="PANTHER" id="PTHR32108">
    <property type="entry name" value="DNA-DIRECTED RNA POLYMERASE SUBUNIT ALPHA"/>
    <property type="match status" value="1"/>
</dbReference>
<dbReference type="AlphaFoldDB" id="A0A2N9EZ94"/>
<dbReference type="GO" id="GO:0003676">
    <property type="term" value="F:nucleic acid binding"/>
    <property type="evidence" value="ECO:0007669"/>
    <property type="project" value="InterPro"/>
</dbReference>
<dbReference type="Pfam" id="PF01585">
    <property type="entry name" value="G-patch"/>
    <property type="match status" value="1"/>
</dbReference>
<organism evidence="2">
    <name type="scientific">Fagus sylvatica</name>
    <name type="common">Beechnut</name>
    <dbReference type="NCBI Taxonomy" id="28930"/>
    <lineage>
        <taxon>Eukaryota</taxon>
        <taxon>Viridiplantae</taxon>
        <taxon>Streptophyta</taxon>
        <taxon>Embryophyta</taxon>
        <taxon>Tracheophyta</taxon>
        <taxon>Spermatophyta</taxon>
        <taxon>Magnoliopsida</taxon>
        <taxon>eudicotyledons</taxon>
        <taxon>Gunneridae</taxon>
        <taxon>Pentapetalae</taxon>
        <taxon>rosids</taxon>
        <taxon>fabids</taxon>
        <taxon>Fagales</taxon>
        <taxon>Fagaceae</taxon>
        <taxon>Fagus</taxon>
    </lineage>
</organism>
<proteinExistence type="predicted"/>
<dbReference type="InterPro" id="IPR000467">
    <property type="entry name" value="G_patch_dom"/>
</dbReference>
<dbReference type="EMBL" id="OIVN01000430">
    <property type="protein sequence ID" value="SPC80070.1"/>
    <property type="molecule type" value="Genomic_DNA"/>
</dbReference>
<name>A0A2N9EZ94_FAGSY</name>